<reference evidence="1" key="1">
    <citation type="journal article" date="2021" name="Environ. Microbiol.">
        <title>Gene family expansions and transcriptome signatures uncover fungal adaptations to wood decay.</title>
        <authorList>
            <person name="Hage H."/>
            <person name="Miyauchi S."/>
            <person name="Viragh M."/>
            <person name="Drula E."/>
            <person name="Min B."/>
            <person name="Chaduli D."/>
            <person name="Navarro D."/>
            <person name="Favel A."/>
            <person name="Norest M."/>
            <person name="Lesage-Meessen L."/>
            <person name="Balint B."/>
            <person name="Merenyi Z."/>
            <person name="de Eugenio L."/>
            <person name="Morin E."/>
            <person name="Martinez A.T."/>
            <person name="Baldrian P."/>
            <person name="Stursova M."/>
            <person name="Martinez M.J."/>
            <person name="Novotny C."/>
            <person name="Magnuson J.K."/>
            <person name="Spatafora J.W."/>
            <person name="Maurice S."/>
            <person name="Pangilinan J."/>
            <person name="Andreopoulos W."/>
            <person name="LaButti K."/>
            <person name="Hundley H."/>
            <person name="Na H."/>
            <person name="Kuo A."/>
            <person name="Barry K."/>
            <person name="Lipzen A."/>
            <person name="Henrissat B."/>
            <person name="Riley R."/>
            <person name="Ahrendt S."/>
            <person name="Nagy L.G."/>
            <person name="Grigoriev I.V."/>
            <person name="Martin F."/>
            <person name="Rosso M.N."/>
        </authorList>
    </citation>
    <scope>NUCLEOTIDE SEQUENCE</scope>
    <source>
        <strain evidence="1">CBS 384.51</strain>
    </source>
</reference>
<protein>
    <submittedName>
        <fullName evidence="1">Uncharacterized protein</fullName>
    </submittedName>
</protein>
<organism evidence="1 2">
    <name type="scientific">Irpex rosettiformis</name>
    <dbReference type="NCBI Taxonomy" id="378272"/>
    <lineage>
        <taxon>Eukaryota</taxon>
        <taxon>Fungi</taxon>
        <taxon>Dikarya</taxon>
        <taxon>Basidiomycota</taxon>
        <taxon>Agaricomycotina</taxon>
        <taxon>Agaricomycetes</taxon>
        <taxon>Polyporales</taxon>
        <taxon>Irpicaceae</taxon>
        <taxon>Irpex</taxon>
    </lineage>
</organism>
<dbReference type="EMBL" id="MU274904">
    <property type="protein sequence ID" value="KAI0092318.1"/>
    <property type="molecule type" value="Genomic_DNA"/>
</dbReference>
<proteinExistence type="predicted"/>
<evidence type="ECO:0000313" key="2">
    <source>
        <dbReference type="Proteomes" id="UP001055072"/>
    </source>
</evidence>
<sequence>MFNMPSRKQPNLTITPFSINPASQATTTYYSSWSSADLAVQYDHRGRLQPYVETSEQRRARLEFLRKREFSRRISAWLEDSSKSEMNFGTISPFSTRVHVHPIDVVSRLGTNLPMPLVTLSLEG</sequence>
<evidence type="ECO:0000313" key="1">
    <source>
        <dbReference type="EMBL" id="KAI0092318.1"/>
    </source>
</evidence>
<dbReference type="Proteomes" id="UP001055072">
    <property type="component" value="Unassembled WGS sequence"/>
</dbReference>
<comment type="caution">
    <text evidence="1">The sequence shown here is derived from an EMBL/GenBank/DDBJ whole genome shotgun (WGS) entry which is preliminary data.</text>
</comment>
<keyword evidence="2" id="KW-1185">Reference proteome</keyword>
<accession>A0ACB8UDK7</accession>
<name>A0ACB8UDK7_9APHY</name>
<gene>
    <name evidence="1" type="ORF">BDY19DRAFT_594436</name>
</gene>